<evidence type="ECO:0008006" key="7">
    <source>
        <dbReference type="Google" id="ProtNLM"/>
    </source>
</evidence>
<dbReference type="PROSITE" id="PS00045">
    <property type="entry name" value="HISTONE_LIKE"/>
    <property type="match status" value="1"/>
</dbReference>
<gene>
    <name evidence="5" type="ORF">WJ96_06135</name>
</gene>
<dbReference type="CDD" id="cd13831">
    <property type="entry name" value="HU"/>
    <property type="match status" value="1"/>
</dbReference>
<accession>A0AAW3MW33</accession>
<dbReference type="RefSeq" id="WP_059925197.1">
    <property type="nucleotide sequence ID" value="NZ_LPBG01000047.1"/>
</dbReference>
<evidence type="ECO:0000256" key="2">
    <source>
        <dbReference type="ARBA" id="ARBA00023067"/>
    </source>
</evidence>
<comment type="caution">
    <text evidence="5">The sequence shown here is derived from an EMBL/GenBank/DDBJ whole genome shotgun (WGS) entry which is preliminary data.</text>
</comment>
<dbReference type="PRINTS" id="PR01727">
    <property type="entry name" value="DNABINDINGHU"/>
</dbReference>
<evidence type="ECO:0000313" key="6">
    <source>
        <dbReference type="Proteomes" id="UP000056453"/>
    </source>
</evidence>
<keyword evidence="2" id="KW-0226">DNA condensation</keyword>
<evidence type="ECO:0000256" key="1">
    <source>
        <dbReference type="ARBA" id="ARBA00010529"/>
    </source>
</evidence>
<dbReference type="GO" id="GO:0005829">
    <property type="term" value="C:cytosol"/>
    <property type="evidence" value="ECO:0007669"/>
    <property type="project" value="TreeGrafter"/>
</dbReference>
<protein>
    <recommendedName>
        <fullName evidence="7">DNA-binding protein</fullName>
    </recommendedName>
</protein>
<dbReference type="AlphaFoldDB" id="A0AAW3MW33"/>
<dbReference type="EMBL" id="LPBJ01000047">
    <property type="protein sequence ID" value="KVP98148.1"/>
    <property type="molecule type" value="Genomic_DNA"/>
</dbReference>
<dbReference type="PANTHER" id="PTHR33175">
    <property type="entry name" value="DNA-BINDING PROTEIN HU"/>
    <property type="match status" value="1"/>
</dbReference>
<keyword evidence="6" id="KW-1185">Reference proteome</keyword>
<organism evidence="5 6">
    <name type="scientific">Burkholderia ubonensis</name>
    <dbReference type="NCBI Taxonomy" id="101571"/>
    <lineage>
        <taxon>Bacteria</taxon>
        <taxon>Pseudomonadati</taxon>
        <taxon>Pseudomonadota</taxon>
        <taxon>Betaproteobacteria</taxon>
        <taxon>Burkholderiales</taxon>
        <taxon>Burkholderiaceae</taxon>
        <taxon>Burkholderia</taxon>
        <taxon>Burkholderia cepacia complex</taxon>
    </lineage>
</organism>
<dbReference type="InterPro" id="IPR010992">
    <property type="entry name" value="IHF-like_DNA-bd_dom_sf"/>
</dbReference>
<keyword evidence="3" id="KW-0238">DNA-binding</keyword>
<dbReference type="SUPFAM" id="SSF47729">
    <property type="entry name" value="IHF-like DNA-binding proteins"/>
    <property type="match status" value="1"/>
</dbReference>
<dbReference type="Gene3D" id="4.10.520.10">
    <property type="entry name" value="IHF-like DNA-binding proteins"/>
    <property type="match status" value="1"/>
</dbReference>
<dbReference type="PANTHER" id="PTHR33175:SF3">
    <property type="entry name" value="DNA-BINDING PROTEIN HU-BETA"/>
    <property type="match status" value="1"/>
</dbReference>
<comment type="similarity">
    <text evidence="1 4">Belongs to the bacterial histone-like protein family.</text>
</comment>
<dbReference type="Proteomes" id="UP000056453">
    <property type="component" value="Unassembled WGS sequence"/>
</dbReference>
<dbReference type="InterPro" id="IPR020816">
    <property type="entry name" value="Histone-like_DNA-bd_CS"/>
</dbReference>
<name>A0AAW3MW33_9BURK</name>
<dbReference type="InterPro" id="IPR000119">
    <property type="entry name" value="Hist_DNA-bd"/>
</dbReference>
<dbReference type="GO" id="GO:0003677">
    <property type="term" value="F:DNA binding"/>
    <property type="evidence" value="ECO:0007669"/>
    <property type="project" value="UniProtKB-KW"/>
</dbReference>
<dbReference type="SMART" id="SM00411">
    <property type="entry name" value="BHL"/>
    <property type="match status" value="1"/>
</dbReference>
<evidence type="ECO:0000256" key="3">
    <source>
        <dbReference type="ARBA" id="ARBA00023125"/>
    </source>
</evidence>
<reference evidence="5 6" key="1">
    <citation type="submission" date="2015-11" db="EMBL/GenBank/DDBJ databases">
        <title>Expanding the genomic diversity of Burkholderia species for the development of highly accurate diagnostics.</title>
        <authorList>
            <person name="Sahl J."/>
            <person name="Keim P."/>
            <person name="Wagner D."/>
        </authorList>
    </citation>
    <scope>NUCLEOTIDE SEQUENCE [LARGE SCALE GENOMIC DNA]</scope>
    <source>
        <strain evidence="5 6">MSMB1808WGS</strain>
    </source>
</reference>
<dbReference type="Pfam" id="PF00216">
    <property type="entry name" value="Bac_DNA_binding"/>
    <property type="match status" value="1"/>
</dbReference>
<evidence type="ECO:0000313" key="5">
    <source>
        <dbReference type="EMBL" id="KVP98148.1"/>
    </source>
</evidence>
<dbReference type="GO" id="GO:0030261">
    <property type="term" value="P:chromosome condensation"/>
    <property type="evidence" value="ECO:0007669"/>
    <property type="project" value="UniProtKB-KW"/>
</dbReference>
<evidence type="ECO:0000256" key="4">
    <source>
        <dbReference type="RuleBase" id="RU003939"/>
    </source>
</evidence>
<proteinExistence type="inferred from homology"/>
<sequence length="92" mass="9554">MNKTELVAQVAEKTGQPVKVVNGVVDAVFEAIGDAVSAGDSAAFVGFGTFSRAERPARTGRNPKTGETMQIEATVVPKFSPGSVFKAKVKNG</sequence>
<dbReference type="GO" id="GO:0030527">
    <property type="term" value="F:structural constituent of chromatin"/>
    <property type="evidence" value="ECO:0007669"/>
    <property type="project" value="InterPro"/>
</dbReference>